<dbReference type="PROSITE" id="PS51898">
    <property type="entry name" value="TYR_RECOMBINASE"/>
    <property type="match status" value="1"/>
</dbReference>
<feature type="domain" description="Tyr recombinase" evidence="5">
    <location>
        <begin position="197"/>
        <end position="409"/>
    </location>
</feature>
<dbReference type="CDD" id="cd01189">
    <property type="entry name" value="INT_ICEBs1_C_like"/>
    <property type="match status" value="1"/>
</dbReference>
<keyword evidence="3" id="KW-0233">DNA recombination</keyword>
<organism evidence="7 8">
    <name type="scientific">Enterobacter sichuanensis</name>
    <dbReference type="NCBI Taxonomy" id="2071710"/>
    <lineage>
        <taxon>Bacteria</taxon>
        <taxon>Pseudomonadati</taxon>
        <taxon>Pseudomonadota</taxon>
        <taxon>Gammaproteobacteria</taxon>
        <taxon>Enterobacterales</taxon>
        <taxon>Enterobacteriaceae</taxon>
        <taxon>Enterobacter</taxon>
        <taxon>Enterobacter cloacae complex</taxon>
    </lineage>
</organism>
<comment type="caution">
    <text evidence="7">The sequence shown here is derived from an EMBL/GenBank/DDBJ whole genome shotgun (WGS) entry which is preliminary data.</text>
</comment>
<protein>
    <submittedName>
        <fullName evidence="7">Integrase</fullName>
    </submittedName>
</protein>
<keyword evidence="2 4" id="KW-0238">DNA-binding</keyword>
<dbReference type="SUPFAM" id="SSF56349">
    <property type="entry name" value="DNA breaking-rejoining enzymes"/>
    <property type="match status" value="1"/>
</dbReference>
<name>A0A0F1B0A8_9ENTR</name>
<dbReference type="GO" id="GO:0015074">
    <property type="term" value="P:DNA integration"/>
    <property type="evidence" value="ECO:0007669"/>
    <property type="project" value="UniProtKB-KW"/>
</dbReference>
<dbReference type="PANTHER" id="PTHR30349:SF36">
    <property type="entry name" value="PROPHAGE INTEGRASE INTR-RELATED"/>
    <property type="match status" value="1"/>
</dbReference>
<dbReference type="InterPro" id="IPR022000">
    <property type="entry name" value="Min27-like_integrase_DNA_bind"/>
</dbReference>
<dbReference type="PROSITE" id="PS51900">
    <property type="entry name" value="CB"/>
    <property type="match status" value="1"/>
</dbReference>
<gene>
    <name evidence="7" type="ORF">SS37_11980</name>
</gene>
<dbReference type="InterPro" id="IPR050090">
    <property type="entry name" value="Tyrosine_recombinase_XerCD"/>
</dbReference>
<dbReference type="Pfam" id="PF00589">
    <property type="entry name" value="Phage_integrase"/>
    <property type="match status" value="1"/>
</dbReference>
<dbReference type="InterPro" id="IPR013762">
    <property type="entry name" value="Integrase-like_cat_sf"/>
</dbReference>
<proteinExistence type="predicted"/>
<reference evidence="7 8" key="1">
    <citation type="submission" date="2015-03" db="EMBL/GenBank/DDBJ databases">
        <authorList>
            <person name="McCorrison J."/>
            <person name="Sanka R."/>
            <person name="Adams M."/>
            <person name="Brinkac L."/>
            <person name="Nierman W."/>
            <person name="Sutton G."/>
            <person name="Nelson K."/>
            <person name="Kiedrowski L."/>
            <person name="Guerrero D."/>
            <person name="Bonomo R."/>
        </authorList>
    </citation>
    <scope>NUCLEOTIDE SEQUENCE [LARGE SCALE GENOMIC DNA]</scope>
    <source>
        <strain evidence="7 8">35699</strain>
    </source>
</reference>
<dbReference type="Gene3D" id="1.10.150.130">
    <property type="match status" value="1"/>
</dbReference>
<dbReference type="InterPro" id="IPR011010">
    <property type="entry name" value="DNA_brk_join_enz"/>
</dbReference>
<evidence type="ECO:0000256" key="2">
    <source>
        <dbReference type="ARBA" id="ARBA00023125"/>
    </source>
</evidence>
<dbReference type="OrthoDB" id="5391994at2"/>
<accession>A0A0F1B0A8</accession>
<evidence type="ECO:0000256" key="3">
    <source>
        <dbReference type="ARBA" id="ARBA00023172"/>
    </source>
</evidence>
<dbReference type="Pfam" id="PF12167">
    <property type="entry name" value="Arm-DNA-bind_2"/>
    <property type="match status" value="1"/>
</dbReference>
<dbReference type="PATRIC" id="fig|1619248.3.peg.1602"/>
<evidence type="ECO:0000313" key="8">
    <source>
        <dbReference type="Proteomes" id="UP000033352"/>
    </source>
</evidence>
<evidence type="ECO:0000313" key="7">
    <source>
        <dbReference type="EMBL" id="KJN26739.1"/>
    </source>
</evidence>
<dbReference type="RefSeq" id="WP_045285661.1">
    <property type="nucleotide sequence ID" value="NZ_JZYX01000022.1"/>
</dbReference>
<dbReference type="InterPro" id="IPR044068">
    <property type="entry name" value="CB"/>
</dbReference>
<dbReference type="Gene3D" id="1.10.443.10">
    <property type="entry name" value="Intergrase catalytic core"/>
    <property type="match status" value="1"/>
</dbReference>
<dbReference type="InterPro" id="IPR010998">
    <property type="entry name" value="Integrase_recombinase_N"/>
</dbReference>
<dbReference type="InterPro" id="IPR002104">
    <property type="entry name" value="Integrase_catalytic"/>
</dbReference>
<sequence length="437" mass="49274">MDKVTYPTGVENHGGTLRIWFNFKGKRVRESLGVPDTAKNRKIAGELRTSVCFAIRTGTFEYAAQFPDSPNLKTFGVGKKEITVSELAEKWLDLKRMEICANALNRYESVTRNMVPRIGGNRLVSAVTKEELLYIRKDLLIGHQMPMKGKVPAKGRSVVTVNYYMTTIAGMFQFAADHGYLEVNPFDGIKPLKKARAEPDPLTRDEFIRLIDACRHQQTKNLWSLAVYTGVRHGELTSLAWEDIDLEAGTITIRRNYTKLGEFTLPKTEASTNRVIHLIQPAISVLRNQAEMTRLGKKHQIDVQLREYGRTESHECTFVFNPQLVRRCQQVGIIYKVDSIGDLWDAAMKRAGIRHRKAYQSRHTYACWSLSAGANPSFIASQMGHASAQMVFNVYGAWMADSSSEQIAMLNQRLADFAPQMPQSIHSSARALLKSVS</sequence>
<dbReference type="Proteomes" id="UP000033352">
    <property type="component" value="Unassembled WGS sequence"/>
</dbReference>
<evidence type="ECO:0000256" key="4">
    <source>
        <dbReference type="PROSITE-ProRule" id="PRU01248"/>
    </source>
</evidence>
<dbReference type="GO" id="GO:0003677">
    <property type="term" value="F:DNA binding"/>
    <property type="evidence" value="ECO:0007669"/>
    <property type="project" value="UniProtKB-UniRule"/>
</dbReference>
<keyword evidence="1" id="KW-0229">DNA integration</keyword>
<dbReference type="EMBL" id="JZYX01000022">
    <property type="protein sequence ID" value="KJN26739.1"/>
    <property type="molecule type" value="Genomic_DNA"/>
</dbReference>
<dbReference type="GO" id="GO:0006310">
    <property type="term" value="P:DNA recombination"/>
    <property type="evidence" value="ECO:0007669"/>
    <property type="project" value="UniProtKB-KW"/>
</dbReference>
<evidence type="ECO:0000256" key="1">
    <source>
        <dbReference type="ARBA" id="ARBA00022908"/>
    </source>
</evidence>
<dbReference type="PANTHER" id="PTHR30349">
    <property type="entry name" value="PHAGE INTEGRASE-RELATED"/>
    <property type="match status" value="1"/>
</dbReference>
<evidence type="ECO:0000259" key="5">
    <source>
        <dbReference type="PROSITE" id="PS51898"/>
    </source>
</evidence>
<feature type="domain" description="Core-binding (CB)" evidence="6">
    <location>
        <begin position="82"/>
        <end position="176"/>
    </location>
</feature>
<evidence type="ECO:0000259" key="6">
    <source>
        <dbReference type="PROSITE" id="PS51900"/>
    </source>
</evidence>
<dbReference type="AlphaFoldDB" id="A0A0F1B0A8"/>